<evidence type="ECO:0000256" key="4">
    <source>
        <dbReference type="ARBA" id="ARBA00019905"/>
    </source>
</evidence>
<evidence type="ECO:0000256" key="8">
    <source>
        <dbReference type="ARBA" id="ARBA00030473"/>
    </source>
</evidence>
<evidence type="ECO:0000256" key="6">
    <source>
        <dbReference type="ARBA" id="ARBA00023277"/>
    </source>
</evidence>
<dbReference type="GO" id="GO:0004555">
    <property type="term" value="F:alpha,alpha-trehalase activity"/>
    <property type="evidence" value="ECO:0007669"/>
    <property type="project" value="UniProtKB-EC"/>
</dbReference>
<dbReference type="GO" id="GO:0005993">
    <property type="term" value="P:trehalose catabolic process"/>
    <property type="evidence" value="ECO:0007669"/>
    <property type="project" value="UniProtKB-ARBA"/>
</dbReference>
<comment type="caution">
    <text evidence="14">The sequence shown here is derived from an EMBL/GenBank/DDBJ whole genome shotgun (WGS) entry which is preliminary data.</text>
</comment>
<dbReference type="Proteomes" id="UP000681075">
    <property type="component" value="Unassembled WGS sequence"/>
</dbReference>
<keyword evidence="15" id="KW-1185">Reference proteome</keyword>
<evidence type="ECO:0000256" key="5">
    <source>
        <dbReference type="ARBA" id="ARBA00022801"/>
    </source>
</evidence>
<dbReference type="EMBL" id="BOPV01000001">
    <property type="protein sequence ID" value="GIL40921.1"/>
    <property type="molecule type" value="Genomic_DNA"/>
</dbReference>
<evidence type="ECO:0000256" key="10">
    <source>
        <dbReference type="ARBA" id="ARBA00053030"/>
    </source>
</evidence>
<dbReference type="Pfam" id="PF00723">
    <property type="entry name" value="Glyco_hydro_15"/>
    <property type="match status" value="1"/>
</dbReference>
<gene>
    <name evidence="14" type="ORF">TMPK1_31580</name>
</gene>
<comment type="pathway">
    <text evidence="11">Glycan degradation; trehalose degradation; D-glucose from alpha,alpha-trehalose: step 1/1.</text>
</comment>
<dbReference type="RefSeq" id="WP_420244185.1">
    <property type="nucleotide sequence ID" value="NZ_BOPV01000001.1"/>
</dbReference>
<feature type="domain" description="Trehalase-like N-terminal" evidence="13">
    <location>
        <begin position="2"/>
        <end position="152"/>
    </location>
</feature>
<evidence type="ECO:0000256" key="11">
    <source>
        <dbReference type="ARBA" id="ARBA00060615"/>
    </source>
</evidence>
<feature type="domain" description="GH15-like" evidence="12">
    <location>
        <begin position="220"/>
        <end position="581"/>
    </location>
</feature>
<keyword evidence="7" id="KW-0326">Glycosidase</keyword>
<evidence type="ECO:0000256" key="9">
    <source>
        <dbReference type="ARBA" id="ARBA00031637"/>
    </source>
</evidence>
<sequence>MANPIESYALIGDRETAALVGKDGSIDWLCWPRFDSGACFAALVGTRDNGRWRIAAADQAARITRTYRDGTMILVTRFETDTGIVELVDCMPQHDPASSVLRLVVGIRGTVRMQLDLTIRFDYGSSIPWITRLEDGALRAVAGPDMVVLRTPVELVAQDLAHVATFDVKAGQRVPFALTYVPSWNGAPPVLDAEREIEKSEAAWRVWSSGCNIDGPWAPAVLRSLLTLKTLTYEPTGGMVAAPTTSLPEFIGGERNWDYRFCWLRDASLTLHALMRGGRFDEARDWRDWLLRAVAGAPAQLQIMYGIRGERRLGEWTVDWLDGYANSKPVRVGNAAAQQLQLDVYGEVIGTLYNARVGGLARNDASWALECALIEHVSKIWREPDEGLWEVRGPRRHFTFSKAMCWLAFDRAVKSVEKFDLPGDVERWRTIRDEIHQDVCDKAYDAARGHFTQSYGDGLLDGSLLLLPQIGFLPIDDPRIATTIAAIERHLMVEGYVLRYRTDQTQDGLPPGEGAFLACSFWLADAMTMQGRLDEATALFERLLGLANDVGLLAEEYDPRAKRHLGNFPQAFSHVALVNTAYNLLRGGRPLHQQAAGTSAK</sequence>
<dbReference type="Gene3D" id="1.50.10.10">
    <property type="match status" value="1"/>
</dbReference>
<evidence type="ECO:0000313" key="15">
    <source>
        <dbReference type="Proteomes" id="UP000681075"/>
    </source>
</evidence>
<dbReference type="EC" id="3.2.1.28" evidence="3"/>
<dbReference type="InterPro" id="IPR008928">
    <property type="entry name" value="6-hairpin_glycosidase_sf"/>
</dbReference>
<dbReference type="PANTHER" id="PTHR31616:SF0">
    <property type="entry name" value="GLUCAN 1,4-ALPHA-GLUCOSIDASE"/>
    <property type="match status" value="1"/>
</dbReference>
<evidence type="ECO:0000259" key="12">
    <source>
        <dbReference type="Pfam" id="PF00723"/>
    </source>
</evidence>
<comment type="similarity">
    <text evidence="2">Belongs to the glycosyl hydrolase 15 family.</text>
</comment>
<dbReference type="PANTHER" id="PTHR31616">
    <property type="entry name" value="TREHALASE"/>
    <property type="match status" value="1"/>
</dbReference>
<keyword evidence="6" id="KW-0119">Carbohydrate metabolism</keyword>
<accession>A0A8S8XG27</accession>
<evidence type="ECO:0000313" key="14">
    <source>
        <dbReference type="EMBL" id="GIL40921.1"/>
    </source>
</evidence>
<dbReference type="FunFam" id="1.50.10.10:FF:000005">
    <property type="entry name" value="Glycosyl hydrolase, glucoamylase"/>
    <property type="match status" value="1"/>
</dbReference>
<dbReference type="InterPro" id="IPR045582">
    <property type="entry name" value="Trehalase-like_N"/>
</dbReference>
<dbReference type="AlphaFoldDB" id="A0A8S8XG27"/>
<evidence type="ECO:0000256" key="7">
    <source>
        <dbReference type="ARBA" id="ARBA00023295"/>
    </source>
</evidence>
<protein>
    <recommendedName>
        <fullName evidence="4">Trehalase</fullName>
        <ecNumber evidence="3">3.2.1.28</ecNumber>
    </recommendedName>
    <alternativeName>
        <fullName evidence="8">Alpha,alpha-trehalase</fullName>
    </alternativeName>
    <alternativeName>
        <fullName evidence="9">Alpha,alpha-trehalose glucohydrolase</fullName>
    </alternativeName>
</protein>
<dbReference type="InterPro" id="IPR012341">
    <property type="entry name" value="6hp_glycosidase-like_sf"/>
</dbReference>
<evidence type="ECO:0000259" key="13">
    <source>
        <dbReference type="Pfam" id="PF19291"/>
    </source>
</evidence>
<evidence type="ECO:0000256" key="2">
    <source>
        <dbReference type="ARBA" id="ARBA00006188"/>
    </source>
</evidence>
<dbReference type="SUPFAM" id="SSF48208">
    <property type="entry name" value="Six-hairpin glycosidases"/>
    <property type="match status" value="1"/>
</dbReference>
<dbReference type="Pfam" id="PF19291">
    <property type="entry name" value="TREH_N"/>
    <property type="match status" value="1"/>
</dbReference>
<reference evidence="14" key="1">
    <citation type="submission" date="2021-02" db="EMBL/GenBank/DDBJ databases">
        <title>Genome sequence of Rhodospirillales sp. strain TMPK1 isolated from soil.</title>
        <authorList>
            <person name="Nakai R."/>
            <person name="Kusada H."/>
            <person name="Tamaki H."/>
        </authorList>
    </citation>
    <scope>NUCLEOTIDE SEQUENCE</scope>
    <source>
        <strain evidence="14">TMPK1</strain>
    </source>
</reference>
<evidence type="ECO:0000256" key="3">
    <source>
        <dbReference type="ARBA" id="ARBA00012757"/>
    </source>
</evidence>
<dbReference type="InterPro" id="IPR011613">
    <property type="entry name" value="GH15-like"/>
</dbReference>
<organism evidence="14 15">
    <name type="scientific">Roseiterribacter gracilis</name>
    <dbReference type="NCBI Taxonomy" id="2812848"/>
    <lineage>
        <taxon>Bacteria</taxon>
        <taxon>Pseudomonadati</taxon>
        <taxon>Pseudomonadota</taxon>
        <taxon>Alphaproteobacteria</taxon>
        <taxon>Rhodospirillales</taxon>
        <taxon>Roseiterribacteraceae</taxon>
        <taxon>Roseiterribacter</taxon>
    </lineage>
</organism>
<comment type="cofactor">
    <cofactor evidence="10">
        <name>phosphate</name>
        <dbReference type="ChEBI" id="CHEBI:43474"/>
    </cofactor>
</comment>
<evidence type="ECO:0000256" key="1">
    <source>
        <dbReference type="ARBA" id="ARBA00001576"/>
    </source>
</evidence>
<proteinExistence type="inferred from homology"/>
<name>A0A8S8XG27_9PROT</name>
<comment type="catalytic activity">
    <reaction evidence="1">
        <text>alpha,alpha-trehalose + H2O = alpha-D-glucose + beta-D-glucose</text>
        <dbReference type="Rhea" id="RHEA:32675"/>
        <dbReference type="ChEBI" id="CHEBI:15377"/>
        <dbReference type="ChEBI" id="CHEBI:15903"/>
        <dbReference type="ChEBI" id="CHEBI:16551"/>
        <dbReference type="ChEBI" id="CHEBI:17925"/>
        <dbReference type="EC" id="3.2.1.28"/>
    </reaction>
</comment>
<keyword evidence="5" id="KW-0378">Hydrolase</keyword>